<dbReference type="EMBL" id="CP002293">
    <property type="protein sequence ID" value="ADP76271.1"/>
    <property type="molecule type" value="Genomic_DNA"/>
</dbReference>
<organism evidence="1">
    <name type="scientific">Geobacillus sp. (strain Y4.1MC1)</name>
    <dbReference type="NCBI Taxonomy" id="581103"/>
    <lineage>
        <taxon>Bacteria</taxon>
        <taxon>Bacillati</taxon>
        <taxon>Bacillota</taxon>
        <taxon>Bacilli</taxon>
        <taxon>Bacillales</taxon>
        <taxon>Anoxybacillaceae</taxon>
        <taxon>Geobacillus</taxon>
    </lineage>
</organism>
<proteinExistence type="predicted"/>
<dbReference type="KEGG" id="gmc:GY4MC1_3635"/>
<evidence type="ECO:0000313" key="1">
    <source>
        <dbReference type="EMBL" id="ADP76271.1"/>
    </source>
</evidence>
<dbReference type="AlphaFoldDB" id="A0A7U3YIK1"/>
<reference evidence="1" key="1">
    <citation type="submission" date="2010-10" db="EMBL/GenBank/DDBJ databases">
        <title>Complete sequence of chromosome of Geobacillus sp. Y4.1MC1.</title>
        <authorList>
            <consortium name="US DOE Joint Genome Institute"/>
            <person name="Lucas S."/>
            <person name="Copeland A."/>
            <person name="Lapidus A."/>
            <person name="Cheng J.-F."/>
            <person name="Bruce D."/>
            <person name="Goodwin L."/>
            <person name="Pitluck S."/>
            <person name="Chertkov O."/>
            <person name="Zhang X."/>
            <person name="Detter J.C."/>
            <person name="Han C."/>
            <person name="Tapia R."/>
            <person name="Land M."/>
            <person name="Hauser L."/>
            <person name="Jeffries C."/>
            <person name="Kyrpides N."/>
            <person name="Ivanova N."/>
            <person name="Ovchinnikova G."/>
            <person name="Brumm P."/>
            <person name="Mead D."/>
            <person name="Woyke T."/>
        </authorList>
    </citation>
    <scope>NUCLEOTIDE SEQUENCE [LARGE SCALE GENOMIC DNA]</scope>
    <source>
        <strain evidence="1">Y4.1MC1</strain>
    </source>
</reference>
<gene>
    <name evidence="1" type="ORF">GY4MC1_3635</name>
</gene>
<protein>
    <submittedName>
        <fullName evidence="1">Uncharacterized protein</fullName>
    </submittedName>
</protein>
<sequence length="84" mass="9372">MEEIRNTLALRGNTKNSNTNRQIMLVNNLNFRVNLPAAVGKHKPQLVLPSFVSSASTLFLLYTGNATASAIIIHFRLEMAEQLF</sequence>
<name>A0A7U3YIK1_GEOS0</name>
<accession>A0A7U3YIK1</accession>